<dbReference type="InterPro" id="IPR050411">
    <property type="entry name" value="AlphaKG_dependent_hydroxylases"/>
</dbReference>
<dbReference type="InterPro" id="IPR003819">
    <property type="entry name" value="TauD/TfdA-like"/>
</dbReference>
<dbReference type="EMBL" id="VSZQ01000029">
    <property type="protein sequence ID" value="TYR65170.1"/>
    <property type="molecule type" value="Genomic_DNA"/>
</dbReference>
<evidence type="ECO:0000313" key="6">
    <source>
        <dbReference type="EMBL" id="TYR65170.1"/>
    </source>
</evidence>
<reference evidence="6 7" key="1">
    <citation type="submission" date="2019-08" db="EMBL/GenBank/DDBJ databases">
        <title>Draft genome for granaticin producer strain Streptomyces parvus C05.</title>
        <authorList>
            <person name="Gonzalez-Pimentel J.L."/>
        </authorList>
    </citation>
    <scope>NUCLEOTIDE SEQUENCE [LARGE SCALE GENOMIC DNA]</scope>
    <source>
        <strain evidence="6 7">C05</strain>
    </source>
</reference>
<dbReference type="RefSeq" id="WP_109200594.1">
    <property type="nucleotide sequence ID" value="NZ_VSZQ01000029.1"/>
</dbReference>
<keyword evidence="6" id="KW-0223">Dioxygenase</keyword>
<gene>
    <name evidence="6" type="ORF">FY004_07545</name>
</gene>
<dbReference type="PANTHER" id="PTHR10696:SF56">
    <property type="entry name" value="TAUD_TFDA-LIKE DOMAIN-CONTAINING PROTEIN"/>
    <property type="match status" value="1"/>
</dbReference>
<sequence>MSDETPLKPSGIRSLRPRKVTIGRPEPVRRTVIGSAGTTRLAMYESHADVAPAEWAEHHREQLTADMHEHGGVYFRGFGIDAPKALERFASVFVTDLFSENGEHPRVTGNGRIYTPVFHPPEERLLWHNENTFNLSGPTRIWFACVRPADQGGETPVADSRTVYERIPHAVREPFERKGVMYTRSYGTGLGVHWRDVFRTDSRSAVEDQCRAAGLSYTWRGETLHTSCVRSGVIAHPVTGQPTWFNQAQHWHPYCLGAEMRQAVSAVFDEGDMPRNCFYGDGSVIPDEDMAEILRVYDEAELVLPWAAGDVMMLDNLLMAHGRNPFQGERRLLVAMGGMITYPVAEARP</sequence>
<evidence type="ECO:0000256" key="4">
    <source>
        <dbReference type="ARBA" id="ARBA00023194"/>
    </source>
</evidence>
<accession>A0A5D4JLR2</accession>
<evidence type="ECO:0000256" key="1">
    <source>
        <dbReference type="ARBA" id="ARBA00001954"/>
    </source>
</evidence>
<dbReference type="Gene3D" id="3.60.130.10">
    <property type="entry name" value="Clavaminate synthase-like"/>
    <property type="match status" value="1"/>
</dbReference>
<dbReference type="SUPFAM" id="SSF51197">
    <property type="entry name" value="Clavaminate synthase-like"/>
    <property type="match status" value="1"/>
</dbReference>
<dbReference type="PANTHER" id="PTHR10696">
    <property type="entry name" value="GAMMA-BUTYROBETAINE HYDROXYLASE-RELATED"/>
    <property type="match status" value="1"/>
</dbReference>
<evidence type="ECO:0000259" key="5">
    <source>
        <dbReference type="Pfam" id="PF02668"/>
    </source>
</evidence>
<keyword evidence="4" id="KW-0045">Antibiotic biosynthesis</keyword>
<organism evidence="6 7">
    <name type="scientific">Streptomyces parvus</name>
    <dbReference type="NCBI Taxonomy" id="66428"/>
    <lineage>
        <taxon>Bacteria</taxon>
        <taxon>Bacillati</taxon>
        <taxon>Actinomycetota</taxon>
        <taxon>Actinomycetes</taxon>
        <taxon>Kitasatosporales</taxon>
        <taxon>Streptomycetaceae</taxon>
        <taxon>Streptomyces</taxon>
    </lineage>
</organism>
<comment type="caution">
    <text evidence="6">The sequence shown here is derived from an EMBL/GenBank/DDBJ whole genome shotgun (WGS) entry which is preliminary data.</text>
</comment>
<evidence type="ECO:0000313" key="7">
    <source>
        <dbReference type="Proteomes" id="UP000323242"/>
    </source>
</evidence>
<keyword evidence="3" id="KW-0408">Iron</keyword>
<evidence type="ECO:0000256" key="2">
    <source>
        <dbReference type="ARBA" id="ARBA00023002"/>
    </source>
</evidence>
<dbReference type="InterPro" id="IPR042098">
    <property type="entry name" value="TauD-like_sf"/>
</dbReference>
<comment type="cofactor">
    <cofactor evidence="1">
        <name>Fe(2+)</name>
        <dbReference type="ChEBI" id="CHEBI:29033"/>
    </cofactor>
</comment>
<keyword evidence="7" id="KW-1185">Reference proteome</keyword>
<dbReference type="AlphaFoldDB" id="A0A5D4JLR2"/>
<keyword evidence="2" id="KW-0560">Oxidoreductase</keyword>
<name>A0A5D4JLR2_9ACTN</name>
<proteinExistence type="predicted"/>
<dbReference type="Proteomes" id="UP000323242">
    <property type="component" value="Unassembled WGS sequence"/>
</dbReference>
<feature type="domain" description="TauD/TfdA-like" evidence="5">
    <location>
        <begin position="52"/>
        <end position="335"/>
    </location>
</feature>
<dbReference type="GO" id="GO:0017000">
    <property type="term" value="P:antibiotic biosynthetic process"/>
    <property type="evidence" value="ECO:0007669"/>
    <property type="project" value="UniProtKB-KW"/>
</dbReference>
<evidence type="ECO:0000256" key="3">
    <source>
        <dbReference type="ARBA" id="ARBA00023004"/>
    </source>
</evidence>
<dbReference type="Pfam" id="PF02668">
    <property type="entry name" value="TauD"/>
    <property type="match status" value="1"/>
</dbReference>
<protein>
    <submittedName>
        <fullName evidence="6">TauD/TfdA family dioxygenase</fullName>
    </submittedName>
</protein>
<dbReference type="GO" id="GO:0051213">
    <property type="term" value="F:dioxygenase activity"/>
    <property type="evidence" value="ECO:0007669"/>
    <property type="project" value="UniProtKB-KW"/>
</dbReference>